<comment type="caution">
    <text evidence="2">The sequence shown here is derived from an EMBL/GenBank/DDBJ whole genome shotgun (WGS) entry which is preliminary data.</text>
</comment>
<reference evidence="2" key="1">
    <citation type="submission" date="2023-10" db="EMBL/GenBank/DDBJ databases">
        <authorList>
            <person name="Chen Y."/>
            <person name="Shah S."/>
            <person name="Dougan E. K."/>
            <person name="Thang M."/>
            <person name="Chan C."/>
        </authorList>
    </citation>
    <scope>NUCLEOTIDE SEQUENCE [LARGE SCALE GENOMIC DNA]</scope>
</reference>
<evidence type="ECO:0000256" key="1">
    <source>
        <dbReference type="SAM" id="SignalP"/>
    </source>
</evidence>
<sequence>MITRRCVLLMVAQMVLLSFSSVDSMQVGGTLFKKSRRSWAQLRPHLMSQFFTPYEQCLFAKLQARNDSAIACDTIADNKRVHLLLDNKCLGDGNDPKATPDCNGFNNVDEQVLRWDATQGGPDSKPSTFLDVVQRLPSGTNTINGDWWILFIGDSTMKHVYKEAVCSLLRHLPEDSLDDLTYYEGANGPSLEVNQIGTAAGANNNAVNEKKRGFWATRVPAFGRDVLILFRRHEGVEKDRDSVSIPREKSTIHADEAELGTLRIEADEGEESTYILSAAEGRSMFETIWRLRGGILTVASQAFHVRPVERYEGSLYPFFDMLQFSGQRAKARTLFLEPQATHFPHTGGLYDDLDPSKRNFSVGSNGCRLDVSADAGPGNYYGSIVNKVLARHQFPNVTLLPFWEETSTRGAVHRGKNEFSLDCLHNCPNALLHEPIWEGMLKSISHQEFD</sequence>
<feature type="chain" id="PRO_5045707180" description="Protein xylosyltransferase" evidence="1">
    <location>
        <begin position="25"/>
        <end position="450"/>
    </location>
</feature>
<dbReference type="Proteomes" id="UP001189429">
    <property type="component" value="Unassembled WGS sequence"/>
</dbReference>
<evidence type="ECO:0000313" key="2">
    <source>
        <dbReference type="EMBL" id="CAK0901621.1"/>
    </source>
</evidence>
<evidence type="ECO:0008006" key="4">
    <source>
        <dbReference type="Google" id="ProtNLM"/>
    </source>
</evidence>
<evidence type="ECO:0000313" key="3">
    <source>
        <dbReference type="Proteomes" id="UP001189429"/>
    </source>
</evidence>
<keyword evidence="1" id="KW-0732">Signal</keyword>
<feature type="signal peptide" evidence="1">
    <location>
        <begin position="1"/>
        <end position="24"/>
    </location>
</feature>
<proteinExistence type="predicted"/>
<dbReference type="EMBL" id="CAUYUJ010020957">
    <property type="protein sequence ID" value="CAK0901621.1"/>
    <property type="molecule type" value="Genomic_DNA"/>
</dbReference>
<accession>A0ABN9XT78</accession>
<name>A0ABN9XT78_9DINO</name>
<keyword evidence="3" id="KW-1185">Reference proteome</keyword>
<organism evidence="2 3">
    <name type="scientific">Prorocentrum cordatum</name>
    <dbReference type="NCBI Taxonomy" id="2364126"/>
    <lineage>
        <taxon>Eukaryota</taxon>
        <taxon>Sar</taxon>
        <taxon>Alveolata</taxon>
        <taxon>Dinophyceae</taxon>
        <taxon>Prorocentrales</taxon>
        <taxon>Prorocentraceae</taxon>
        <taxon>Prorocentrum</taxon>
    </lineage>
</organism>
<protein>
    <recommendedName>
        <fullName evidence="4">Protein xylosyltransferase</fullName>
    </recommendedName>
</protein>
<gene>
    <name evidence="2" type="ORF">PCOR1329_LOCUS78521</name>
</gene>